<sequence>MVKSIFGPGSPILPKYGRRKSETFRSPLGSNPINNRNSRRSSLQLNHRSTFISKALNKNALNEQIKKSRGQERLLIKMNE</sequence>
<feature type="compositionally biased region" description="Low complexity" evidence="1">
    <location>
        <begin position="34"/>
        <end position="44"/>
    </location>
</feature>
<name>A0A0N5BBT3_STREA</name>
<feature type="region of interest" description="Disordered" evidence="1">
    <location>
        <begin position="1"/>
        <end position="44"/>
    </location>
</feature>
<proteinExistence type="predicted"/>
<evidence type="ECO:0000313" key="3">
    <source>
        <dbReference type="WBParaSite" id="SPAL_0000348900.1"/>
    </source>
</evidence>
<dbReference type="AlphaFoldDB" id="A0A0N5BBT3"/>
<evidence type="ECO:0000256" key="1">
    <source>
        <dbReference type="SAM" id="MobiDB-lite"/>
    </source>
</evidence>
<reference evidence="3" key="1">
    <citation type="submission" date="2017-02" db="UniProtKB">
        <authorList>
            <consortium name="WormBaseParasite"/>
        </authorList>
    </citation>
    <scope>IDENTIFICATION</scope>
</reference>
<dbReference type="Proteomes" id="UP000046392">
    <property type="component" value="Unplaced"/>
</dbReference>
<evidence type="ECO:0000313" key="2">
    <source>
        <dbReference type="Proteomes" id="UP000046392"/>
    </source>
</evidence>
<organism evidence="2 3">
    <name type="scientific">Strongyloides papillosus</name>
    <name type="common">Intestinal threadworm</name>
    <dbReference type="NCBI Taxonomy" id="174720"/>
    <lineage>
        <taxon>Eukaryota</taxon>
        <taxon>Metazoa</taxon>
        <taxon>Ecdysozoa</taxon>
        <taxon>Nematoda</taxon>
        <taxon>Chromadorea</taxon>
        <taxon>Rhabditida</taxon>
        <taxon>Tylenchina</taxon>
        <taxon>Panagrolaimomorpha</taxon>
        <taxon>Strongyloidoidea</taxon>
        <taxon>Strongyloididae</taxon>
        <taxon>Strongyloides</taxon>
    </lineage>
</organism>
<accession>A0A0N5BBT3</accession>
<keyword evidence="2" id="KW-1185">Reference proteome</keyword>
<dbReference type="WBParaSite" id="SPAL_0000348900.1">
    <property type="protein sequence ID" value="SPAL_0000348900.1"/>
    <property type="gene ID" value="SPAL_0000348900"/>
</dbReference>
<protein>
    <submittedName>
        <fullName evidence="3">Uncharacterized protein</fullName>
    </submittedName>
</protein>